<dbReference type="Proteomes" id="UP001205185">
    <property type="component" value="Unassembled WGS sequence"/>
</dbReference>
<sequence>MIEVESYLRLPGGEFRPVAGCAWTPPVPTHIEGAIELRLNGKEIIDQSMWDYVDQLWAYIVTMLEEFTTAPRVSTYFPDQPIELSFEARHGRVEVTSRAGAAVRRSSVDRGDFVAALKAAGDRFFADMAEVAPRNAGDYSLLRARLAAACPDAPSR</sequence>
<organism evidence="1 2">
    <name type="scientific">Actinokineospora diospyrosa</name>
    <dbReference type="NCBI Taxonomy" id="103728"/>
    <lineage>
        <taxon>Bacteria</taxon>
        <taxon>Bacillati</taxon>
        <taxon>Actinomycetota</taxon>
        <taxon>Actinomycetes</taxon>
        <taxon>Pseudonocardiales</taxon>
        <taxon>Pseudonocardiaceae</taxon>
        <taxon>Actinokineospora</taxon>
    </lineage>
</organism>
<evidence type="ECO:0000313" key="1">
    <source>
        <dbReference type="EMBL" id="MCP2270192.1"/>
    </source>
</evidence>
<evidence type="ECO:0000313" key="2">
    <source>
        <dbReference type="Proteomes" id="UP001205185"/>
    </source>
</evidence>
<accession>A0ABT1IC28</accession>
<reference evidence="1 2" key="1">
    <citation type="submission" date="2022-06" db="EMBL/GenBank/DDBJ databases">
        <title>Genomic Encyclopedia of Archaeal and Bacterial Type Strains, Phase II (KMG-II): from individual species to whole genera.</title>
        <authorList>
            <person name="Goeker M."/>
        </authorList>
    </citation>
    <scope>NUCLEOTIDE SEQUENCE [LARGE SCALE GENOMIC DNA]</scope>
    <source>
        <strain evidence="1 2">DSM 44255</strain>
    </source>
</reference>
<keyword evidence="2" id="KW-1185">Reference proteome</keyword>
<protein>
    <submittedName>
        <fullName evidence="1">Uncharacterized protein</fullName>
    </submittedName>
</protein>
<gene>
    <name evidence="1" type="ORF">LV75_002693</name>
</gene>
<proteinExistence type="predicted"/>
<name>A0ABT1IC28_9PSEU</name>
<comment type="caution">
    <text evidence="1">The sequence shown here is derived from an EMBL/GenBank/DDBJ whole genome shotgun (WGS) entry which is preliminary data.</text>
</comment>
<dbReference type="RefSeq" id="WP_253887175.1">
    <property type="nucleotide sequence ID" value="NZ_BAAAVB010000013.1"/>
</dbReference>
<dbReference type="EMBL" id="JAMTCO010000006">
    <property type="protein sequence ID" value="MCP2270192.1"/>
    <property type="molecule type" value="Genomic_DNA"/>
</dbReference>